<name>A0ABV4HDR9_9SPHI</name>
<sequence length="213" mass="23698">MATFLKGIHGSYSGKVGNVVGSHWRSVSYVRSMARPSNKPASLKQQAQREKFALATAFLAPLKDLLNLGYSDVQQTKSTGYNQALRDVLKFAVTGVYPDFEIDYSKVRVSRGALPNLLVPEWTESAPQQISLTWIKSSSDLMGYNDDSVILLTYNKDKKYFNLMESATRDHESLTLTFPQVYAGDTLAGWVFTGHRDGVKTSTSYYMGELTLG</sequence>
<protein>
    <submittedName>
        <fullName evidence="1">DUF6266 family protein</fullName>
    </submittedName>
</protein>
<dbReference type="Pfam" id="PF19781">
    <property type="entry name" value="DUF6266"/>
    <property type="match status" value="1"/>
</dbReference>
<dbReference type="RefSeq" id="WP_370482093.1">
    <property type="nucleotide sequence ID" value="NZ_JBEOQA010000001.1"/>
</dbReference>
<evidence type="ECO:0000313" key="1">
    <source>
        <dbReference type="EMBL" id="MEZ0451726.1"/>
    </source>
</evidence>
<accession>A0ABV4HDR9</accession>
<keyword evidence="2" id="KW-1185">Reference proteome</keyword>
<dbReference type="InterPro" id="IPR046233">
    <property type="entry name" value="DUF6266"/>
</dbReference>
<reference evidence="1 2" key="1">
    <citation type="submission" date="2024-06" db="EMBL/GenBank/DDBJ databases">
        <title>Soil Sphingobacterium thalpophilum.</title>
        <authorList>
            <person name="Yang J."/>
            <person name="Li J."/>
        </authorList>
    </citation>
    <scope>NUCLEOTIDE SEQUENCE [LARGE SCALE GENOMIC DNA]</scope>
    <source>
        <strain evidence="1 2">22g91tb</strain>
    </source>
</reference>
<comment type="caution">
    <text evidence="1">The sequence shown here is derived from an EMBL/GenBank/DDBJ whole genome shotgun (WGS) entry which is preliminary data.</text>
</comment>
<dbReference type="EMBL" id="JBEOQB010000002">
    <property type="protein sequence ID" value="MEZ0451726.1"/>
    <property type="molecule type" value="Genomic_DNA"/>
</dbReference>
<gene>
    <name evidence="1" type="ORF">ABTW24_08980</name>
</gene>
<proteinExistence type="predicted"/>
<dbReference type="Proteomes" id="UP001566204">
    <property type="component" value="Unassembled WGS sequence"/>
</dbReference>
<organism evidence="1 2">
    <name type="scientific">Sphingobacterium thalpophilum</name>
    <dbReference type="NCBI Taxonomy" id="259"/>
    <lineage>
        <taxon>Bacteria</taxon>
        <taxon>Pseudomonadati</taxon>
        <taxon>Bacteroidota</taxon>
        <taxon>Sphingobacteriia</taxon>
        <taxon>Sphingobacteriales</taxon>
        <taxon>Sphingobacteriaceae</taxon>
        <taxon>Sphingobacterium</taxon>
    </lineage>
</organism>
<evidence type="ECO:0000313" key="2">
    <source>
        <dbReference type="Proteomes" id="UP001566204"/>
    </source>
</evidence>